<name>A0A1X7U542_AMPQE</name>
<dbReference type="AlphaFoldDB" id="A0A1X7U542"/>
<evidence type="ECO:0000313" key="1">
    <source>
        <dbReference type="EnsemblMetazoa" id="Aqu2.1.23037_001"/>
    </source>
</evidence>
<accession>A0A1X7U542</accession>
<dbReference type="InParanoid" id="A0A1X7U542"/>
<protein>
    <submittedName>
        <fullName evidence="1">Uncharacterized protein</fullName>
    </submittedName>
</protein>
<sequence length="75" mass="8392">MACVSDIIAGVFAAFTHSQVMVSNNGEGGGNGVGRPSLSLDMYEVEYLSRLSVYWRSHDCWQFRLEVHLSYTFKA</sequence>
<organism evidence="1">
    <name type="scientific">Amphimedon queenslandica</name>
    <name type="common">Sponge</name>
    <dbReference type="NCBI Taxonomy" id="400682"/>
    <lineage>
        <taxon>Eukaryota</taxon>
        <taxon>Metazoa</taxon>
        <taxon>Porifera</taxon>
        <taxon>Demospongiae</taxon>
        <taxon>Heteroscleromorpha</taxon>
        <taxon>Haplosclerida</taxon>
        <taxon>Niphatidae</taxon>
        <taxon>Amphimedon</taxon>
    </lineage>
</organism>
<proteinExistence type="predicted"/>
<reference evidence="1" key="1">
    <citation type="submission" date="2017-05" db="UniProtKB">
        <authorList>
            <consortium name="EnsemblMetazoa"/>
        </authorList>
    </citation>
    <scope>IDENTIFICATION</scope>
</reference>
<dbReference type="EnsemblMetazoa" id="Aqu2.1.23037_001">
    <property type="protein sequence ID" value="Aqu2.1.23037_001"/>
    <property type="gene ID" value="Aqu2.1.23037"/>
</dbReference>